<dbReference type="Gene3D" id="3.40.50.10420">
    <property type="entry name" value="NagB/RpiA/CoA transferase-like"/>
    <property type="match status" value="1"/>
</dbReference>
<keyword evidence="3" id="KW-1185">Reference proteome</keyword>
<dbReference type="InterPro" id="IPR024185">
    <property type="entry name" value="FTHF_cligase-like_sf"/>
</dbReference>
<dbReference type="AlphaFoldDB" id="A0A0R1QY13"/>
<reference evidence="2 3" key="1">
    <citation type="journal article" date="2015" name="Genome Announc.">
        <title>Expanding the biotechnology potential of lactobacilli through comparative genomics of 213 strains and associated genera.</title>
        <authorList>
            <person name="Sun Z."/>
            <person name="Harris H.M."/>
            <person name="McCann A."/>
            <person name="Guo C."/>
            <person name="Argimon S."/>
            <person name="Zhang W."/>
            <person name="Yang X."/>
            <person name="Jeffery I.B."/>
            <person name="Cooney J.C."/>
            <person name="Kagawa T.F."/>
            <person name="Liu W."/>
            <person name="Song Y."/>
            <person name="Salvetti E."/>
            <person name="Wrobel A."/>
            <person name="Rasinkangas P."/>
            <person name="Parkhill J."/>
            <person name="Rea M.C."/>
            <person name="O'Sullivan O."/>
            <person name="Ritari J."/>
            <person name="Douillard F.P."/>
            <person name="Paul Ross R."/>
            <person name="Yang R."/>
            <person name="Briner A.E."/>
            <person name="Felis G.E."/>
            <person name="de Vos W.M."/>
            <person name="Barrangou R."/>
            <person name="Klaenhammer T.R."/>
            <person name="Caufield P.W."/>
            <person name="Cui Y."/>
            <person name="Zhang H."/>
            <person name="O'Toole P.W."/>
        </authorList>
    </citation>
    <scope>NUCLEOTIDE SEQUENCE [LARGE SCALE GENOMIC DNA]</scope>
    <source>
        <strain evidence="2 3">DSM 13343</strain>
    </source>
</reference>
<organism evidence="2 3">
    <name type="scientific">Lacticaseibacillus manihotivorans DSM 13343 = JCM 12514</name>
    <dbReference type="NCBI Taxonomy" id="1423769"/>
    <lineage>
        <taxon>Bacteria</taxon>
        <taxon>Bacillati</taxon>
        <taxon>Bacillota</taxon>
        <taxon>Bacilli</taxon>
        <taxon>Lactobacillales</taxon>
        <taxon>Lactobacillaceae</taxon>
        <taxon>Lacticaseibacillus</taxon>
    </lineage>
</organism>
<name>A0A0R1QY13_9LACO</name>
<evidence type="ECO:0000313" key="2">
    <source>
        <dbReference type="EMBL" id="KRL46171.1"/>
    </source>
</evidence>
<dbReference type="PANTHER" id="PTHR43682">
    <property type="entry name" value="LACTATE UTILIZATION PROTEIN C"/>
    <property type="match status" value="1"/>
</dbReference>
<sequence length="232" mass="25407">MTEREVFLNHLAEASGRARHQLVDHPFAPINALPATTLSDLSAEELLDLAQNRSVDLQVDFQVTPQKKLPQVLNAWLKAQNAQNILLPTDPRLSEYGLDQWLAHLSPTPRFWQPNAGRATNLDAASHADAAISVGDYLLAESGTLTVATTRGQGRAFHFLPTHYLSIIPRSHVVPRSYQAMQAYRQALQNGTLQTSNINFISGPSNSGDIEMVLIVGVHGPLTVSYVVIDDA</sequence>
<dbReference type="SUPFAM" id="SSF100950">
    <property type="entry name" value="NagB/RpiA/CoA transferase-like"/>
    <property type="match status" value="1"/>
</dbReference>
<dbReference type="OrthoDB" id="9794157at2"/>
<proteinExistence type="predicted"/>
<dbReference type="EMBL" id="AZEU01000112">
    <property type="protein sequence ID" value="KRL46171.1"/>
    <property type="molecule type" value="Genomic_DNA"/>
</dbReference>
<dbReference type="InterPro" id="IPR003741">
    <property type="entry name" value="LUD_dom"/>
</dbReference>
<protein>
    <recommendedName>
        <fullName evidence="1">LUD domain-containing protein</fullName>
    </recommendedName>
</protein>
<gene>
    <name evidence="2" type="ORF">FD01_GL000500</name>
</gene>
<dbReference type="RefSeq" id="WP_054715943.1">
    <property type="nucleotide sequence ID" value="NZ_AZEU01000112.1"/>
</dbReference>
<evidence type="ECO:0000313" key="3">
    <source>
        <dbReference type="Proteomes" id="UP000051790"/>
    </source>
</evidence>
<dbReference type="Pfam" id="PF02589">
    <property type="entry name" value="LUD_dom"/>
    <property type="match status" value="1"/>
</dbReference>
<accession>A0A0R1QY13</accession>
<dbReference type="Proteomes" id="UP000051790">
    <property type="component" value="Unassembled WGS sequence"/>
</dbReference>
<comment type="caution">
    <text evidence="2">The sequence shown here is derived from an EMBL/GenBank/DDBJ whole genome shotgun (WGS) entry which is preliminary data.</text>
</comment>
<dbReference type="PATRIC" id="fig|1423769.4.peg.532"/>
<dbReference type="InterPro" id="IPR037171">
    <property type="entry name" value="NagB/RpiA_transferase-like"/>
</dbReference>
<evidence type="ECO:0000259" key="1">
    <source>
        <dbReference type="Pfam" id="PF02589"/>
    </source>
</evidence>
<feature type="domain" description="LUD" evidence="1">
    <location>
        <begin position="66"/>
        <end position="229"/>
    </location>
</feature>
<dbReference type="PANTHER" id="PTHR43682:SF1">
    <property type="entry name" value="LACTATE UTILIZATION PROTEIN C"/>
    <property type="match status" value="1"/>
</dbReference>